<dbReference type="PANTHER" id="PTHR36833">
    <property type="entry name" value="SLR0610 PROTEIN-RELATED"/>
    <property type="match status" value="1"/>
</dbReference>
<feature type="transmembrane region" description="Helical" evidence="1">
    <location>
        <begin position="74"/>
        <end position="94"/>
    </location>
</feature>
<evidence type="ECO:0000313" key="3">
    <source>
        <dbReference type="Proteomes" id="UP000318704"/>
    </source>
</evidence>
<keyword evidence="1" id="KW-0812">Transmembrane</keyword>
<evidence type="ECO:0008006" key="4">
    <source>
        <dbReference type="Google" id="ProtNLM"/>
    </source>
</evidence>
<feature type="transmembrane region" description="Helical" evidence="1">
    <location>
        <begin position="242"/>
        <end position="261"/>
    </location>
</feature>
<evidence type="ECO:0000313" key="2">
    <source>
        <dbReference type="EMBL" id="QDT94983.1"/>
    </source>
</evidence>
<dbReference type="Proteomes" id="UP000318704">
    <property type="component" value="Chromosome"/>
</dbReference>
<accession>A0A517VPS7</accession>
<proteinExistence type="predicted"/>
<feature type="transmembrane region" description="Helical" evidence="1">
    <location>
        <begin position="273"/>
        <end position="293"/>
    </location>
</feature>
<reference evidence="2 3" key="1">
    <citation type="submission" date="2019-03" db="EMBL/GenBank/DDBJ databases">
        <title>Deep-cultivation of Planctomycetes and their phenomic and genomic characterization uncovers novel biology.</title>
        <authorList>
            <person name="Wiegand S."/>
            <person name="Jogler M."/>
            <person name="Boedeker C."/>
            <person name="Pinto D."/>
            <person name="Vollmers J."/>
            <person name="Rivas-Marin E."/>
            <person name="Kohn T."/>
            <person name="Peeters S.H."/>
            <person name="Heuer A."/>
            <person name="Rast P."/>
            <person name="Oberbeckmann S."/>
            <person name="Bunk B."/>
            <person name="Jeske O."/>
            <person name="Meyerdierks A."/>
            <person name="Storesund J.E."/>
            <person name="Kallscheuer N."/>
            <person name="Luecker S."/>
            <person name="Lage O.M."/>
            <person name="Pohl T."/>
            <person name="Merkel B.J."/>
            <person name="Hornburger P."/>
            <person name="Mueller R.-W."/>
            <person name="Bruemmer F."/>
            <person name="Labrenz M."/>
            <person name="Spormann A.M."/>
            <person name="Op den Camp H."/>
            <person name="Overmann J."/>
            <person name="Amann R."/>
            <person name="Jetten M.S.M."/>
            <person name="Mascher T."/>
            <person name="Medema M.H."/>
            <person name="Devos D.P."/>
            <person name="Kaster A.-K."/>
            <person name="Ovreas L."/>
            <person name="Rohde M."/>
            <person name="Galperin M.Y."/>
            <person name="Jogler C."/>
        </authorList>
    </citation>
    <scope>NUCLEOTIDE SEQUENCE [LARGE SCALE GENOMIC DNA]</scope>
    <source>
        <strain evidence="2 3">V144</strain>
    </source>
</reference>
<dbReference type="AlphaFoldDB" id="A0A517VPS7"/>
<name>A0A517VPS7_9PLAN</name>
<dbReference type="EMBL" id="CP037920">
    <property type="protein sequence ID" value="QDT94983.1"/>
    <property type="molecule type" value="Genomic_DNA"/>
</dbReference>
<organism evidence="2 3">
    <name type="scientific">Gimesia aquarii</name>
    <dbReference type="NCBI Taxonomy" id="2527964"/>
    <lineage>
        <taxon>Bacteria</taxon>
        <taxon>Pseudomonadati</taxon>
        <taxon>Planctomycetota</taxon>
        <taxon>Planctomycetia</taxon>
        <taxon>Planctomycetales</taxon>
        <taxon>Planctomycetaceae</taxon>
        <taxon>Gimesia</taxon>
    </lineage>
</organism>
<keyword evidence="1" id="KW-1133">Transmembrane helix</keyword>
<keyword evidence="1" id="KW-0472">Membrane</keyword>
<protein>
    <recommendedName>
        <fullName evidence="4">ABC-2 family transporter protein</fullName>
    </recommendedName>
</protein>
<gene>
    <name evidence="2" type="ORF">V144x_04170</name>
</gene>
<evidence type="ECO:0000256" key="1">
    <source>
        <dbReference type="SAM" id="Phobius"/>
    </source>
</evidence>
<feature type="transmembrane region" description="Helical" evidence="1">
    <location>
        <begin position="38"/>
        <end position="59"/>
    </location>
</feature>
<sequence>MQKVFPDMANSTRPQYGRVWITFLRNSLIREMTFRGNLLITIVTRGFWFAAQLILFDIIYRNVNSINDWTREEYFTFMATGMLINAFVETFFMPNCANFSELIRNGNLDFVLLKPIDTQFLVSFEKVNLAMLNQVLLAGALLFYSLFELTHIEMAFLDLQNLVLSGQWLSLLTICCQGTGQILMYCLLLAIGVAFFYSLMITLASSSIWFGRNQGLYDFWFYITVFARYPRSIYSGSPTGELLRFAFSYVIPILLVVTVPARLLLSKALEPSWITLVGVSVTLASLFISRNIFNWSLNSYRSASS</sequence>
<feature type="transmembrane region" description="Helical" evidence="1">
    <location>
        <begin position="183"/>
        <end position="208"/>
    </location>
</feature>
<dbReference type="Pfam" id="PF06182">
    <property type="entry name" value="ABC2_membrane_6"/>
    <property type="match status" value="1"/>
</dbReference>
<dbReference type="KEGG" id="gaw:V144x_04170"/>
<dbReference type="PANTHER" id="PTHR36833:SF2">
    <property type="entry name" value="SLR0610 PROTEIN"/>
    <property type="match status" value="1"/>
</dbReference>
<dbReference type="InterPro" id="IPR010390">
    <property type="entry name" value="ABC-2_transporter-like"/>
</dbReference>